<evidence type="ECO:0000256" key="4">
    <source>
        <dbReference type="PIRSR" id="PIRSR000429-1"/>
    </source>
</evidence>
<dbReference type="InterPro" id="IPR020613">
    <property type="entry name" value="Thiolase_CS"/>
</dbReference>
<feature type="domain" description="Thiolase C-terminal" evidence="7">
    <location>
        <begin position="276"/>
        <end position="397"/>
    </location>
</feature>
<name>A0A1C3NZ03_9ACTN</name>
<dbReference type="InterPro" id="IPR002155">
    <property type="entry name" value="Thiolase"/>
</dbReference>
<dbReference type="GO" id="GO:0003988">
    <property type="term" value="F:acetyl-CoA C-acyltransferase activity"/>
    <property type="evidence" value="ECO:0007669"/>
    <property type="project" value="UniProtKB-EC"/>
</dbReference>
<evidence type="ECO:0000259" key="6">
    <source>
        <dbReference type="Pfam" id="PF00108"/>
    </source>
</evidence>
<feature type="active site" description="Acyl-thioester intermediate" evidence="4">
    <location>
        <position position="104"/>
    </location>
</feature>
<evidence type="ECO:0000313" key="8">
    <source>
        <dbReference type="EMBL" id="SBW22777.1"/>
    </source>
</evidence>
<dbReference type="PANTHER" id="PTHR43365">
    <property type="entry name" value="BLR7806 PROTEIN"/>
    <property type="match status" value="1"/>
</dbReference>
<dbReference type="Pfam" id="PF00108">
    <property type="entry name" value="Thiolase_N"/>
    <property type="match status" value="1"/>
</dbReference>
<evidence type="ECO:0000256" key="5">
    <source>
        <dbReference type="RuleBase" id="RU003557"/>
    </source>
</evidence>
<evidence type="ECO:0000259" key="7">
    <source>
        <dbReference type="Pfam" id="PF02803"/>
    </source>
</evidence>
<gene>
    <name evidence="8" type="ORF">FDG2_3116</name>
</gene>
<keyword evidence="2 5" id="KW-0808">Transferase</keyword>
<proteinExistence type="inferred from homology"/>
<feature type="active site" description="Proton acceptor" evidence="4">
    <location>
        <position position="384"/>
    </location>
</feature>
<dbReference type="AlphaFoldDB" id="A0A1C3NZ03"/>
<feature type="domain" description="Thiolase N-terminal" evidence="6">
    <location>
        <begin position="16"/>
        <end position="268"/>
    </location>
</feature>
<protein>
    <submittedName>
        <fullName evidence="8">Acetyl-CoA acetyltransferase</fullName>
        <ecNumber evidence="8">2.3.1.16</ecNumber>
    </submittedName>
</protein>
<dbReference type="InterPro" id="IPR020617">
    <property type="entry name" value="Thiolase_C"/>
</dbReference>
<evidence type="ECO:0000313" key="9">
    <source>
        <dbReference type="Proteomes" id="UP000199013"/>
    </source>
</evidence>
<evidence type="ECO:0000256" key="3">
    <source>
        <dbReference type="ARBA" id="ARBA00023315"/>
    </source>
</evidence>
<organism evidence="8 9">
    <name type="scientific">Candidatus Protofrankia californiensis</name>
    <dbReference type="NCBI Taxonomy" id="1839754"/>
    <lineage>
        <taxon>Bacteria</taxon>
        <taxon>Bacillati</taxon>
        <taxon>Actinomycetota</taxon>
        <taxon>Actinomycetes</taxon>
        <taxon>Frankiales</taxon>
        <taxon>Frankiaceae</taxon>
        <taxon>Protofrankia</taxon>
    </lineage>
</organism>
<dbReference type="InterPro" id="IPR020610">
    <property type="entry name" value="Thiolase_AS"/>
</dbReference>
<dbReference type="InterPro" id="IPR016039">
    <property type="entry name" value="Thiolase-like"/>
</dbReference>
<dbReference type="PROSITE" id="PS00737">
    <property type="entry name" value="THIOLASE_2"/>
    <property type="match status" value="1"/>
</dbReference>
<reference evidence="9" key="1">
    <citation type="submission" date="2016-02" db="EMBL/GenBank/DDBJ databases">
        <authorList>
            <person name="Wibberg D."/>
        </authorList>
    </citation>
    <scope>NUCLEOTIDE SEQUENCE [LARGE SCALE GENOMIC DNA]</scope>
</reference>
<keyword evidence="3 5" id="KW-0012">Acyltransferase</keyword>
<dbReference type="PROSITE" id="PS00099">
    <property type="entry name" value="THIOLASE_3"/>
    <property type="match status" value="1"/>
</dbReference>
<evidence type="ECO:0000256" key="1">
    <source>
        <dbReference type="ARBA" id="ARBA00010982"/>
    </source>
</evidence>
<dbReference type="Pfam" id="PF02803">
    <property type="entry name" value="Thiolase_C"/>
    <property type="match status" value="1"/>
</dbReference>
<dbReference type="Proteomes" id="UP000199013">
    <property type="component" value="Unassembled WGS sequence"/>
</dbReference>
<dbReference type="NCBIfam" id="TIGR01930">
    <property type="entry name" value="AcCoA-C-Actrans"/>
    <property type="match status" value="1"/>
</dbReference>
<dbReference type="InterPro" id="IPR020616">
    <property type="entry name" value="Thiolase_N"/>
</dbReference>
<keyword evidence="9" id="KW-1185">Reference proteome</keyword>
<dbReference type="Gene3D" id="3.40.47.10">
    <property type="match status" value="2"/>
</dbReference>
<evidence type="ECO:0000256" key="2">
    <source>
        <dbReference type="ARBA" id="ARBA00022679"/>
    </source>
</evidence>
<dbReference type="EMBL" id="FLUV01001314">
    <property type="protein sequence ID" value="SBW22777.1"/>
    <property type="molecule type" value="Genomic_DNA"/>
</dbReference>
<dbReference type="SUPFAM" id="SSF53901">
    <property type="entry name" value="Thiolase-like"/>
    <property type="match status" value="2"/>
</dbReference>
<dbReference type="EC" id="2.3.1.16" evidence="8"/>
<sequence length="400" mass="42753">MTRATTSPFLNTGREVLIAEAVRAPIGKSHPERGWYRDTHPNAILAACYTELVSRSGIAPDAVEDLVIGCTAPFGEQSRNIGRNAWLQAGYPPEVPAVTLDRRCGSAQTAVAMAAALIGSGTHDVVIAGGVEHMGRVPIDSPQKISDLYGDPWPQELRDQYSFVHQGESAELIADRWQISRGEMDEFAVRSHRLATEAIRADRFAAEMVPLELAGETRTTDQSIRPETSLDTLAGLKPAFRAEGGRITAGSSSPISDGAAGVLLASRSAAQRYGLNVRARILDQTTVGVDPIIMLTGPIPATRKLLDRNGLTIADIDLIEINEAFSSVVLAWERELKPDMDRVNVNGGSIALGHPVGATGSRLMATILAEMQRRDVELGLVTMCCGGGLGTATLVQRLDG</sequence>
<accession>A0A1C3NZ03</accession>
<feature type="active site" description="Proton acceptor" evidence="4">
    <location>
        <position position="354"/>
    </location>
</feature>
<dbReference type="PIRSF" id="PIRSF000429">
    <property type="entry name" value="Ac-CoA_Ac_transf"/>
    <property type="match status" value="1"/>
</dbReference>
<comment type="similarity">
    <text evidence="1 5">Belongs to the thiolase-like superfamily. Thiolase family.</text>
</comment>
<dbReference type="PANTHER" id="PTHR43365:SF1">
    <property type="entry name" value="ACETYL-COA C-ACYLTRANSFERASE"/>
    <property type="match status" value="1"/>
</dbReference>
<dbReference type="CDD" id="cd00751">
    <property type="entry name" value="thiolase"/>
    <property type="match status" value="1"/>
</dbReference>